<dbReference type="SUPFAM" id="SSF50129">
    <property type="entry name" value="GroES-like"/>
    <property type="match status" value="1"/>
</dbReference>
<dbReference type="Pfam" id="PF08240">
    <property type="entry name" value="ADH_N"/>
    <property type="match status" value="1"/>
</dbReference>
<feature type="domain" description="Alcohol dehydrogenase-like N-terminal" evidence="3">
    <location>
        <begin position="25"/>
        <end position="126"/>
    </location>
</feature>
<proteinExistence type="predicted"/>
<dbReference type="Pfam" id="PF00107">
    <property type="entry name" value="ADH_zinc_N"/>
    <property type="match status" value="1"/>
</dbReference>
<evidence type="ECO:0000259" key="3">
    <source>
        <dbReference type="Pfam" id="PF08240"/>
    </source>
</evidence>
<dbReference type="InterPro" id="IPR050129">
    <property type="entry name" value="Zn_alcohol_dh"/>
</dbReference>
<evidence type="ECO:0000313" key="4">
    <source>
        <dbReference type="EMBL" id="VYT94122.1"/>
    </source>
</evidence>
<protein>
    <submittedName>
        <fullName evidence="4">Galactitol-1-phosphate 5-dehydrogenase</fullName>
        <ecNumber evidence="4">1.1.1.251</ecNumber>
    </submittedName>
</protein>
<dbReference type="PANTHER" id="PTHR43401">
    <property type="entry name" value="L-THREONINE 3-DEHYDROGENASE"/>
    <property type="match status" value="1"/>
</dbReference>
<evidence type="ECO:0000256" key="1">
    <source>
        <dbReference type="ARBA" id="ARBA00023002"/>
    </source>
</evidence>
<dbReference type="GO" id="GO:0008868">
    <property type="term" value="F:galactitol-1-phosphate 5-dehydrogenase activity"/>
    <property type="evidence" value="ECO:0007669"/>
    <property type="project" value="UniProtKB-EC"/>
</dbReference>
<dbReference type="InterPro" id="IPR036291">
    <property type="entry name" value="NAD(P)-bd_dom_sf"/>
</dbReference>
<dbReference type="PANTHER" id="PTHR43401:SF2">
    <property type="entry name" value="L-THREONINE 3-DEHYDROGENASE"/>
    <property type="match status" value="1"/>
</dbReference>
<sequence>MKAMRLHEINKFTYDDVEKPIPKGDEILVKVGACGICGSDIPRVYELGTRVYPVITGHEFSGTVVEVGKEDNKELLGKTAAIFPLIPCMECDSCKTGNYAQCSNYNYLGSRSDGGFAEYCLVPSKWHLIFSNNPDVSKEELSLVEPATVAQHAIRKGDLKAGETIVILGAGPIGIMMGRWAKIFGAKQVVLVDISDIKVDFAKDRGFKVINSIKEDCPKIVKELTGGRGADLVIEGTGSSGGLNTAIECVKTFGRISLLGNPHQDTNIKLSNHSDILRKEIVLTGVWNSYYLNSPINEWRYTVDMIDEGILEVADLITHKSGLKNLKDLFDKIYSREITICKAIYSEEEN</sequence>
<dbReference type="AlphaFoldDB" id="A0A6N3B2F8"/>
<reference evidence="4" key="1">
    <citation type="submission" date="2019-11" db="EMBL/GenBank/DDBJ databases">
        <authorList>
            <person name="Feng L."/>
        </authorList>
    </citation>
    <scope>NUCLEOTIDE SEQUENCE</scope>
    <source>
        <strain evidence="4">CTertiumLFYP3</strain>
    </source>
</reference>
<dbReference type="InterPro" id="IPR013154">
    <property type="entry name" value="ADH-like_N"/>
</dbReference>
<dbReference type="Gene3D" id="3.90.180.10">
    <property type="entry name" value="Medium-chain alcohol dehydrogenases, catalytic domain"/>
    <property type="match status" value="1"/>
</dbReference>
<dbReference type="EC" id="1.1.1.251" evidence="4"/>
<name>A0A6N3B2F8_9CLOT</name>
<dbReference type="CDD" id="cd08236">
    <property type="entry name" value="sugar_DH"/>
    <property type="match status" value="1"/>
</dbReference>
<dbReference type="EMBL" id="CACRTO010000008">
    <property type="protein sequence ID" value="VYT94122.1"/>
    <property type="molecule type" value="Genomic_DNA"/>
</dbReference>
<accession>A0A6N3B2F8</accession>
<evidence type="ECO:0000259" key="2">
    <source>
        <dbReference type="Pfam" id="PF00107"/>
    </source>
</evidence>
<dbReference type="InterPro" id="IPR011032">
    <property type="entry name" value="GroES-like_sf"/>
</dbReference>
<keyword evidence="1 4" id="KW-0560">Oxidoreductase</keyword>
<feature type="domain" description="Alcohol dehydrogenase-like C-terminal" evidence="2">
    <location>
        <begin position="172"/>
        <end position="306"/>
    </location>
</feature>
<dbReference type="Gene3D" id="3.40.50.720">
    <property type="entry name" value="NAD(P)-binding Rossmann-like Domain"/>
    <property type="match status" value="1"/>
</dbReference>
<dbReference type="InterPro" id="IPR013149">
    <property type="entry name" value="ADH-like_C"/>
</dbReference>
<gene>
    <name evidence="4" type="primary">gatD</name>
    <name evidence="4" type="ORF">CTLFYP3_01065</name>
</gene>
<organism evidence="4">
    <name type="scientific">Clostridium tertium</name>
    <dbReference type="NCBI Taxonomy" id="1559"/>
    <lineage>
        <taxon>Bacteria</taxon>
        <taxon>Bacillati</taxon>
        <taxon>Bacillota</taxon>
        <taxon>Clostridia</taxon>
        <taxon>Eubacteriales</taxon>
        <taxon>Clostridiaceae</taxon>
        <taxon>Clostridium</taxon>
    </lineage>
</organism>
<dbReference type="RefSeq" id="WP_156625592.1">
    <property type="nucleotide sequence ID" value="NZ_CACRTO010000008.1"/>
</dbReference>
<dbReference type="SUPFAM" id="SSF51735">
    <property type="entry name" value="NAD(P)-binding Rossmann-fold domains"/>
    <property type="match status" value="1"/>
</dbReference>